<dbReference type="RefSeq" id="WP_136827727.1">
    <property type="nucleotide sequence ID" value="NZ_SWBP01000010.1"/>
</dbReference>
<feature type="chain" id="PRO_5020625892" evidence="1">
    <location>
        <begin position="26"/>
        <end position="140"/>
    </location>
</feature>
<dbReference type="OrthoDB" id="1363159at2"/>
<dbReference type="EMBL" id="SWBP01000010">
    <property type="protein sequence ID" value="TKB95138.1"/>
    <property type="molecule type" value="Genomic_DNA"/>
</dbReference>
<reference evidence="2 3" key="1">
    <citation type="submission" date="2019-04" db="EMBL/GenBank/DDBJ databases">
        <title>Pedobacter sp. AR-3-17 sp. nov., isolated from Arctic soil.</title>
        <authorList>
            <person name="Dahal R.H."/>
            <person name="Kim D.-U."/>
        </authorList>
    </citation>
    <scope>NUCLEOTIDE SEQUENCE [LARGE SCALE GENOMIC DNA]</scope>
    <source>
        <strain evidence="2 3">AR-3-17</strain>
    </source>
</reference>
<dbReference type="AlphaFoldDB" id="A0A4U1BSR8"/>
<evidence type="ECO:0000313" key="3">
    <source>
        <dbReference type="Proteomes" id="UP000308181"/>
    </source>
</evidence>
<gene>
    <name evidence="2" type="ORF">FA046_16925</name>
</gene>
<proteinExistence type="predicted"/>
<keyword evidence="3" id="KW-1185">Reference proteome</keyword>
<sequence length="140" mass="15284">MKSIKNILSLLLLTLLLGSSRLVLAQSEPEFIKNWTPLKEASFHFDVSYAVVKCDPLSNAKVLLNAFNEGGSFPKVGFKLALKDAAGNKAEVEIPLFKTNLGDMFIASCYSDDHANLRFDVPKGLDASTLTIEIIYTTGS</sequence>
<feature type="signal peptide" evidence="1">
    <location>
        <begin position="1"/>
        <end position="25"/>
    </location>
</feature>
<evidence type="ECO:0000313" key="2">
    <source>
        <dbReference type="EMBL" id="TKB95138.1"/>
    </source>
</evidence>
<dbReference type="Proteomes" id="UP000308181">
    <property type="component" value="Unassembled WGS sequence"/>
</dbReference>
<evidence type="ECO:0000256" key="1">
    <source>
        <dbReference type="SAM" id="SignalP"/>
    </source>
</evidence>
<organism evidence="2 3">
    <name type="scientific">Pedobacter cryophilus</name>
    <dbReference type="NCBI Taxonomy" id="2571271"/>
    <lineage>
        <taxon>Bacteria</taxon>
        <taxon>Pseudomonadati</taxon>
        <taxon>Bacteroidota</taxon>
        <taxon>Sphingobacteriia</taxon>
        <taxon>Sphingobacteriales</taxon>
        <taxon>Sphingobacteriaceae</taxon>
        <taxon>Pedobacter</taxon>
    </lineage>
</organism>
<accession>A0A4U1BSR8</accession>
<keyword evidence="1" id="KW-0732">Signal</keyword>
<protein>
    <submittedName>
        <fullName evidence="2">Uncharacterized protein</fullName>
    </submittedName>
</protein>
<comment type="caution">
    <text evidence="2">The sequence shown here is derived from an EMBL/GenBank/DDBJ whole genome shotgun (WGS) entry which is preliminary data.</text>
</comment>
<name>A0A4U1BSR8_9SPHI</name>